<protein>
    <recommendedName>
        <fullName evidence="4">TonB-dependent receptor</fullName>
    </recommendedName>
</protein>
<name>A0A3B0BYD8_9FLAO</name>
<comment type="caution">
    <text evidence="2">The sequence shown here is derived from an EMBL/GenBank/DDBJ whole genome shotgun (WGS) entry which is preliminary data.</text>
</comment>
<reference evidence="2 3" key="1">
    <citation type="submission" date="2018-10" db="EMBL/GenBank/DDBJ databases">
        <title>Ulvibacterium marinum gen. nov., sp. nov., a novel marine bacterium of the family Flavobacteriaceae, isolated from a culture of the green alga Ulva prolifera.</title>
        <authorList>
            <person name="Zhang Z."/>
        </authorList>
    </citation>
    <scope>NUCLEOTIDE SEQUENCE [LARGE SCALE GENOMIC DNA]</scope>
    <source>
        <strain evidence="2 3">CCMM003</strain>
    </source>
</reference>
<dbReference type="EMBL" id="RBCJ01000004">
    <property type="protein sequence ID" value="RKN78543.1"/>
    <property type="molecule type" value="Genomic_DNA"/>
</dbReference>
<dbReference type="RefSeq" id="WP_120713449.1">
    <property type="nucleotide sequence ID" value="NZ_RBCJ01000004.1"/>
</dbReference>
<dbReference type="AlphaFoldDB" id="A0A3B0BYD8"/>
<evidence type="ECO:0000313" key="2">
    <source>
        <dbReference type="EMBL" id="RKN78543.1"/>
    </source>
</evidence>
<accession>A0A3B0BYD8</accession>
<proteinExistence type="predicted"/>
<feature type="compositionally biased region" description="Polar residues" evidence="1">
    <location>
        <begin position="156"/>
        <end position="183"/>
    </location>
</feature>
<organism evidence="2 3">
    <name type="scientific">Ulvibacterium marinum</name>
    <dbReference type="NCBI Taxonomy" id="2419782"/>
    <lineage>
        <taxon>Bacteria</taxon>
        <taxon>Pseudomonadati</taxon>
        <taxon>Bacteroidota</taxon>
        <taxon>Flavobacteriia</taxon>
        <taxon>Flavobacteriales</taxon>
        <taxon>Flavobacteriaceae</taxon>
        <taxon>Ulvibacterium</taxon>
    </lineage>
</organism>
<keyword evidence="3" id="KW-1185">Reference proteome</keyword>
<evidence type="ECO:0008006" key="4">
    <source>
        <dbReference type="Google" id="ProtNLM"/>
    </source>
</evidence>
<gene>
    <name evidence="2" type="ORF">D7Z94_20245</name>
</gene>
<dbReference type="OrthoDB" id="679547at2"/>
<evidence type="ECO:0000256" key="1">
    <source>
        <dbReference type="SAM" id="MobiDB-lite"/>
    </source>
</evidence>
<evidence type="ECO:0000313" key="3">
    <source>
        <dbReference type="Proteomes" id="UP000276603"/>
    </source>
</evidence>
<dbReference type="Proteomes" id="UP000276603">
    <property type="component" value="Unassembled WGS sequence"/>
</dbReference>
<feature type="region of interest" description="Disordered" evidence="1">
    <location>
        <begin position="155"/>
        <end position="183"/>
    </location>
</feature>
<sequence>MNTKTVTQKLFPLCALLFLAPNFNHGQYQISSKEEIEGFKSIPGETVFIHYNDPLLLVGEYLYYKLYCLKENDLTPSPISKMGYVELVGEDKNLVFRHKIPLTSGMGQGDFFIPTTVPTGNYKLIGYTQWMFNADHQDFFTADINIINPYQELPKTKSSPMEISRLDQSPNGPNTSDSSKAQLKSTFLKIESDKEKYGKRERVSLRISTGTAPDHGDYSLSVRKTYAEIPSAKITAAQFSLNADTSKKSHGMALNNRIYLPELRGELLSGRVVSKVDNTPMTHGKLSLSFFGDHPVVQIVNTNGKGVFHSNLNQIDRSDLTALQVLGNDKEQWLILLDTVPRPNYDELDFKEFSISQNLNPLILEHSIHNQVENAYFEQKADSTVRINLKLPVYHALEETYILDDYTRFPTLKETVVEIINGVLLRKVKGKFKFLVRSDENYLLGSDDTPLVLVDGLPLEDLSSLVAYDVNGIERIGISRHEYYIGPQLYKGIVSISTKENDFLSKTNLNHVQQVKIASPISLKQYYFQDYADQSETKRLPDYRHQLFWKPNLELKKEETTLIFYTSDNTGEYEISLEGFTQEGKPVSISEYILVE</sequence>